<keyword evidence="5" id="KW-0833">Ubl conjugation pathway</keyword>
<feature type="compositionally biased region" description="Basic and acidic residues" evidence="8">
    <location>
        <begin position="1336"/>
        <end position="1347"/>
    </location>
</feature>
<dbReference type="InterPro" id="IPR050185">
    <property type="entry name" value="Ub_carboxyl-term_hydrolase"/>
</dbReference>
<keyword evidence="12" id="KW-1185">Reference proteome</keyword>
<dbReference type="PANTHER" id="PTHR21646:SF24">
    <property type="entry name" value="UBIQUITIN CARBOXYL-TERMINAL HYDROLASE"/>
    <property type="match status" value="1"/>
</dbReference>
<dbReference type="OrthoDB" id="952271at2759"/>
<comment type="catalytic activity">
    <reaction evidence="1">
        <text>Thiol-dependent hydrolysis of ester, thioester, amide, peptide and isopeptide bonds formed by the C-terminal Gly of ubiquitin (a 76-residue protein attached to proteins as an intracellular targeting signal).</text>
        <dbReference type="EC" id="3.4.19.12"/>
    </reaction>
</comment>
<dbReference type="SUPFAM" id="SSF143791">
    <property type="entry name" value="DUSP-like"/>
    <property type="match status" value="1"/>
</dbReference>
<dbReference type="PROSITE" id="PS00972">
    <property type="entry name" value="USP_1"/>
    <property type="match status" value="1"/>
</dbReference>
<evidence type="ECO:0000256" key="3">
    <source>
        <dbReference type="ARBA" id="ARBA00012759"/>
    </source>
</evidence>
<dbReference type="STRING" id="1198029.A0A1U7LVE1"/>
<evidence type="ECO:0000256" key="2">
    <source>
        <dbReference type="ARBA" id="ARBA00009085"/>
    </source>
</evidence>
<evidence type="ECO:0000259" key="10">
    <source>
        <dbReference type="PROSITE" id="PS51283"/>
    </source>
</evidence>
<feature type="compositionally biased region" description="Low complexity" evidence="8">
    <location>
        <begin position="1312"/>
        <end position="1322"/>
    </location>
</feature>
<evidence type="ECO:0000256" key="6">
    <source>
        <dbReference type="ARBA" id="ARBA00022801"/>
    </source>
</evidence>
<feature type="compositionally biased region" description="Pro residues" evidence="8">
    <location>
        <begin position="838"/>
        <end position="852"/>
    </location>
</feature>
<feature type="domain" description="USP" evidence="9">
    <location>
        <begin position="454"/>
        <end position="1224"/>
    </location>
</feature>
<feature type="compositionally biased region" description="Polar residues" evidence="8">
    <location>
        <begin position="43"/>
        <end position="61"/>
    </location>
</feature>
<keyword evidence="7" id="KW-0788">Thiol protease</keyword>
<reference evidence="11 12" key="1">
    <citation type="submission" date="2016-04" db="EMBL/GenBank/DDBJ databases">
        <title>Evolutionary innovation and constraint leading to complex multicellularity in the Ascomycota.</title>
        <authorList>
            <person name="Cisse O."/>
            <person name="Nguyen A."/>
            <person name="Hewitt D.A."/>
            <person name="Jedd G."/>
            <person name="Stajich J.E."/>
        </authorList>
    </citation>
    <scope>NUCLEOTIDE SEQUENCE [LARGE SCALE GENOMIC DNA]</scope>
    <source>
        <strain evidence="11 12">DAH-3</strain>
    </source>
</reference>
<feature type="region of interest" description="Disordered" evidence="8">
    <location>
        <begin position="1290"/>
        <end position="1347"/>
    </location>
</feature>
<accession>A0A1U7LVE1</accession>
<gene>
    <name evidence="11" type="ORF">NEOLI_000079</name>
</gene>
<dbReference type="OMA" id="PCHAQQS"/>
<feature type="compositionally biased region" description="Basic and acidic residues" evidence="8">
    <location>
        <begin position="102"/>
        <end position="112"/>
    </location>
</feature>
<dbReference type="PROSITE" id="PS51283">
    <property type="entry name" value="DUSP"/>
    <property type="match status" value="1"/>
</dbReference>
<comment type="similarity">
    <text evidence="2">Belongs to the peptidase C19 family.</text>
</comment>
<dbReference type="InterPro" id="IPR006615">
    <property type="entry name" value="Pept_C19_DUSP"/>
</dbReference>
<dbReference type="GO" id="GO:0004843">
    <property type="term" value="F:cysteine-type deubiquitinase activity"/>
    <property type="evidence" value="ECO:0007669"/>
    <property type="project" value="UniProtKB-EC"/>
</dbReference>
<keyword evidence="6 11" id="KW-0378">Hydrolase</keyword>
<feature type="domain" description="DUSP" evidence="10">
    <location>
        <begin position="129"/>
        <end position="226"/>
    </location>
</feature>
<dbReference type="InterPro" id="IPR028889">
    <property type="entry name" value="USP"/>
</dbReference>
<dbReference type="Pfam" id="PF00443">
    <property type="entry name" value="UCH"/>
    <property type="match status" value="2"/>
</dbReference>
<dbReference type="InterPro" id="IPR001394">
    <property type="entry name" value="Peptidase_C19_UCH"/>
</dbReference>
<feature type="region of interest" description="Disordered" evidence="8">
    <location>
        <begin position="1"/>
        <end position="127"/>
    </location>
</feature>
<evidence type="ECO:0000256" key="5">
    <source>
        <dbReference type="ARBA" id="ARBA00022786"/>
    </source>
</evidence>
<dbReference type="InterPro" id="IPR035927">
    <property type="entry name" value="DUSP-like_sf"/>
</dbReference>
<feature type="region of interest" description="Disordered" evidence="8">
    <location>
        <begin position="836"/>
        <end position="875"/>
    </location>
</feature>
<dbReference type="SMART" id="SM00695">
    <property type="entry name" value="DUSP"/>
    <property type="match status" value="1"/>
</dbReference>
<dbReference type="Proteomes" id="UP000186594">
    <property type="component" value="Unassembled WGS sequence"/>
</dbReference>
<evidence type="ECO:0000256" key="7">
    <source>
        <dbReference type="ARBA" id="ARBA00022807"/>
    </source>
</evidence>
<dbReference type="EMBL" id="LXFE01000157">
    <property type="protein sequence ID" value="OLL26627.1"/>
    <property type="molecule type" value="Genomic_DNA"/>
</dbReference>
<dbReference type="SUPFAM" id="SSF54001">
    <property type="entry name" value="Cysteine proteinases"/>
    <property type="match status" value="1"/>
</dbReference>
<dbReference type="GO" id="GO:0006508">
    <property type="term" value="P:proteolysis"/>
    <property type="evidence" value="ECO:0007669"/>
    <property type="project" value="UniProtKB-KW"/>
</dbReference>
<feature type="region of interest" description="Disordered" evidence="8">
    <location>
        <begin position="936"/>
        <end position="963"/>
    </location>
</feature>
<evidence type="ECO:0000313" key="12">
    <source>
        <dbReference type="Proteomes" id="UP000186594"/>
    </source>
</evidence>
<feature type="region of interest" description="Disordered" evidence="8">
    <location>
        <begin position="975"/>
        <end position="1000"/>
    </location>
</feature>
<dbReference type="EC" id="3.4.19.12" evidence="3"/>
<proteinExistence type="inferred from homology"/>
<dbReference type="Gene3D" id="3.30.2230.10">
    <property type="entry name" value="DUSP-like"/>
    <property type="match status" value="1"/>
</dbReference>
<name>A0A1U7LVE1_NEOID</name>
<sequence>MSIPESSSSNKSPPISPLSISPVCPVATKEQTRPPSASSSSANTFTSALYSFPNYSSSTLAPSKRPRNSGASESSEGRGRGPMPDAVEQASRETSLESSVVDAKRWTIHDDDVSTPPLEDTASPEVPAPLPREQLEIIDNLKVEKLIAGRSMYVISTHWYTQFRNWSHGEFRELNPIDNSMIIDSAGELFPRMNEGNDYLLIPDLAWKMLIQWHGSNGPECSRPTINTAEPPGENLLVEMHPLQVRLFTVTDQSQSSFPLTGANGQVIDELRSVFGKTSRKQSLPPLLVRPVLSISRAELWSTFRTQIVELLGLEPQCAMRLHKIGNLNQIQAVSLEASTLAKLPDRYDLVTLDSSSIDSKMINHDLSTNADLAVEIQSIDFTWPVDDYKELPIPLELWDESDSKVDSGSSWNFPYTKPISFPSSHTPINDSSTKDIEEPKLQNTAMYCLKGETGLQNLGNTCYMNSALQCLSHVEELTKYFLSDAYTEEINTDNPLGSGGLVVRSYAILIHKLFENPPESSYAPRGFKSTIGRFAPAFSGYQQQDAQEFLAFLLDGLHEDLNRVLKKPYTEKPDLGEFSDQKIRELALRCWDTHKLRNDSVIVDLIQGLYKSTLVCPECNKVSVSFDPYMDLTLPLPIIKKWKHEIKFVPWDVSTPIKVVLDKNSTIRTMKEFIADRLKLDPKKLWSAEVWKQTFYKHHYDSETTSDVISEHDNIFVYELPISTESTSETLASSDEQYLVPIVTSRDCPSKASWSSIETTCYPFFIALSHREASSYDTIYNKIRDKYHQFTTAPQLLYVDESKPSSPESNSDIDQDYIDVKMDENPEGSIVEIKKAPPLPKRPSPAPPPPVKLKLIPRSTHRDPFPTTLGNPSNLSEIKDMFTCESPPRDVNMEEYVDTTGGITGPFTPPDDLLEPSYHFGSEQSILLKTSVTSSNNYFEDPSPRYSDSEDPQMKDASEEEDVLHRPCVIDHLPPFGPPDSLENSRSNSRSGVPWSSPNSDVLSSEILVHASDGILCEWAVPVYDSIFPAVETEVGGIKVRGLWDESTFFHDENLEAEEEAAKKAKHREVNLADCLDEFSKTEELGEEDTWYCPNCREHRRATKTFELWNVADIVVMHLKRFSSARALNDKIDDLIEFPLQGLNLNERIGSWKSNTDPNKEDFIYDCFAVANHMGGTGGGHYTAYARNFKGDKWFSYNDSFVKHMDSARVVSPSAYLIFYRRRKATGQFAGGEKYTQMLNDFEIKNSKPREVSSGLVKPIITSAGVRFGNDSSASSDSTKISPVKVIERFPGPGRTLGETLPQEKIKPLWTQTTPTPTTTTNDEDEGYEAECEKDDARMNDEIEEG</sequence>
<evidence type="ECO:0000256" key="8">
    <source>
        <dbReference type="SAM" id="MobiDB-lite"/>
    </source>
</evidence>
<feature type="compositionally biased region" description="Low complexity" evidence="8">
    <location>
        <begin position="1"/>
        <end position="22"/>
    </location>
</feature>
<dbReference type="Pfam" id="PF06337">
    <property type="entry name" value="DUSP"/>
    <property type="match status" value="1"/>
</dbReference>
<feature type="compositionally biased region" description="Acidic residues" evidence="8">
    <location>
        <begin position="1323"/>
        <end position="1335"/>
    </location>
</feature>
<evidence type="ECO:0000259" key="9">
    <source>
        <dbReference type="PROSITE" id="PS50235"/>
    </source>
</evidence>
<dbReference type="Gene3D" id="3.90.70.10">
    <property type="entry name" value="Cysteine proteinases"/>
    <property type="match status" value="2"/>
</dbReference>
<protein>
    <recommendedName>
        <fullName evidence="3">ubiquitinyl hydrolase 1</fullName>
        <ecNumber evidence="3">3.4.19.12</ecNumber>
    </recommendedName>
</protein>
<feature type="compositionally biased region" description="Basic and acidic residues" evidence="8">
    <location>
        <begin position="953"/>
        <end position="963"/>
    </location>
</feature>
<dbReference type="InterPro" id="IPR018200">
    <property type="entry name" value="USP_CS"/>
</dbReference>
<keyword evidence="4" id="KW-0645">Protease</keyword>
<feature type="compositionally biased region" description="Polar residues" evidence="8">
    <location>
        <begin position="983"/>
        <end position="1000"/>
    </location>
</feature>
<organism evidence="11 12">
    <name type="scientific">Neolecta irregularis (strain DAH-3)</name>
    <dbReference type="NCBI Taxonomy" id="1198029"/>
    <lineage>
        <taxon>Eukaryota</taxon>
        <taxon>Fungi</taxon>
        <taxon>Dikarya</taxon>
        <taxon>Ascomycota</taxon>
        <taxon>Taphrinomycotina</taxon>
        <taxon>Neolectales</taxon>
        <taxon>Neolectaceae</taxon>
        <taxon>Neolecta</taxon>
    </lineage>
</organism>
<dbReference type="PANTHER" id="PTHR21646">
    <property type="entry name" value="UBIQUITIN CARBOXYL-TERMINAL HYDROLASE"/>
    <property type="match status" value="1"/>
</dbReference>
<evidence type="ECO:0000313" key="11">
    <source>
        <dbReference type="EMBL" id="OLL26627.1"/>
    </source>
</evidence>
<evidence type="ECO:0000256" key="4">
    <source>
        <dbReference type="ARBA" id="ARBA00022670"/>
    </source>
</evidence>
<dbReference type="PROSITE" id="PS50235">
    <property type="entry name" value="USP_3"/>
    <property type="match status" value="1"/>
</dbReference>
<evidence type="ECO:0000256" key="1">
    <source>
        <dbReference type="ARBA" id="ARBA00000707"/>
    </source>
</evidence>
<dbReference type="InterPro" id="IPR038765">
    <property type="entry name" value="Papain-like_cys_pep_sf"/>
</dbReference>
<comment type="caution">
    <text evidence="11">The sequence shown here is derived from an EMBL/GenBank/DDBJ whole genome shotgun (WGS) entry which is preliminary data.</text>
</comment>
<dbReference type="GO" id="GO:0016579">
    <property type="term" value="P:protein deubiquitination"/>
    <property type="evidence" value="ECO:0007669"/>
    <property type="project" value="InterPro"/>
</dbReference>